<dbReference type="RefSeq" id="WP_310274605.1">
    <property type="nucleotide sequence ID" value="NZ_JAVDXW010000001.1"/>
</dbReference>
<dbReference type="Proteomes" id="UP001180845">
    <property type="component" value="Unassembled WGS sequence"/>
</dbReference>
<dbReference type="AlphaFoldDB" id="A0AAE4CM02"/>
<evidence type="ECO:0000313" key="2">
    <source>
        <dbReference type="Proteomes" id="UP001180845"/>
    </source>
</evidence>
<accession>A0AAE4CM02</accession>
<proteinExistence type="predicted"/>
<reference evidence="1" key="1">
    <citation type="submission" date="2023-07" db="EMBL/GenBank/DDBJ databases">
        <title>Sequencing the genomes of 1000 actinobacteria strains.</title>
        <authorList>
            <person name="Klenk H.-P."/>
        </authorList>
    </citation>
    <scope>NUCLEOTIDE SEQUENCE</scope>
    <source>
        <strain evidence="1">DSM 45977</strain>
    </source>
</reference>
<dbReference type="EMBL" id="JAVDXW010000001">
    <property type="protein sequence ID" value="MDR7302785.1"/>
    <property type="molecule type" value="Genomic_DNA"/>
</dbReference>
<evidence type="ECO:0000313" key="1">
    <source>
        <dbReference type="EMBL" id="MDR7302785.1"/>
    </source>
</evidence>
<organism evidence="1 2">
    <name type="scientific">Haloactinomyces albus</name>
    <dbReference type="NCBI Taxonomy" id="1352928"/>
    <lineage>
        <taxon>Bacteria</taxon>
        <taxon>Bacillati</taxon>
        <taxon>Actinomycetota</taxon>
        <taxon>Actinomycetes</taxon>
        <taxon>Actinopolysporales</taxon>
        <taxon>Actinopolysporaceae</taxon>
        <taxon>Haloactinomyces</taxon>
    </lineage>
</organism>
<gene>
    <name evidence="1" type="ORF">JOF55_002966</name>
</gene>
<name>A0AAE4CM02_9ACTN</name>
<protein>
    <submittedName>
        <fullName evidence="1">Uncharacterized protein</fullName>
    </submittedName>
</protein>
<keyword evidence="2" id="KW-1185">Reference proteome</keyword>
<comment type="caution">
    <text evidence="1">The sequence shown here is derived from an EMBL/GenBank/DDBJ whole genome shotgun (WGS) entry which is preliminary data.</text>
</comment>
<sequence>MAFDFRALFTAPRDGTDPAVPSEVACEVCGHHALEEATPHEYATGLSDRLVCGVCGAHHIGTV</sequence>